<evidence type="ECO:0000256" key="5">
    <source>
        <dbReference type="ARBA" id="ARBA00023136"/>
    </source>
</evidence>
<dbReference type="Proteomes" id="UP000299102">
    <property type="component" value="Unassembled WGS sequence"/>
</dbReference>
<evidence type="ECO:0000256" key="2">
    <source>
        <dbReference type="ARBA" id="ARBA00022448"/>
    </source>
</evidence>
<dbReference type="PANTHER" id="PTHR43568:SF1">
    <property type="entry name" value="P PROTEIN"/>
    <property type="match status" value="1"/>
</dbReference>
<dbReference type="EMBL" id="BGZK01000427">
    <property type="protein sequence ID" value="GBP42945.1"/>
    <property type="molecule type" value="Genomic_DNA"/>
</dbReference>
<dbReference type="InterPro" id="IPR051475">
    <property type="entry name" value="Diverse_Ion_Transporter"/>
</dbReference>
<comment type="subcellular location">
    <subcellularLocation>
        <location evidence="1">Membrane</location>
        <topology evidence="1">Multi-pass membrane protein</topology>
    </subcellularLocation>
</comment>
<dbReference type="OrthoDB" id="442352at2759"/>
<comment type="caution">
    <text evidence="9">The sequence shown here is derived from an EMBL/GenBank/DDBJ whole genome shotgun (WGS) entry which is preliminary data.</text>
</comment>
<keyword evidence="2" id="KW-0813">Transport</keyword>
<feature type="region of interest" description="Disordered" evidence="6">
    <location>
        <begin position="49"/>
        <end position="80"/>
    </location>
</feature>
<sequence length="649" mass="73281">MKVYEDSSTSYAVDVHGTSSYILDDIVEVPLPCETITAESRANVIRARHLPQSAGQRQPGPVRKTVRDPSTKNHQKVKSKQRLPLVKSAPHLNNNVHSLSADVTFQNGAENTNGGAVLPDMEEKINGYKSIDFRKNESKMARARYYIKMSILLACWVFFSIIFILYNEREEIVKHSSVAAGEIKSYLIRKNADNLRVRMNLRGPFLTEHAEQHLNKSDLETRPKMEVWLERWVLNGVYDDNNIKNEDIIHTQPPCFGYDIFTEYGRDRQSLLLRPINPPITPHPPTPSAIRYSIPTQEVDNALVTRACPSVTTNTYTMKTEHWRIVLQDENLIDFTEGETRSNELELKNNITTGSNSTAAYAIRMLASSNCTIPFTISYTKNPLDGNTGVVCACVLLCGLYVLVIFEIVNRTMAAILISMTALAVLSMVGERPSVPEIISWLDIETLLLLFAMMILVSIMAETGMFDFIAVFTFEYTAFTIMLLNDRTYKGQTSMRAIGKKMVTGAHGHPRLQRSHMCVAGLLNRNTLFLKISCRSLLRIPLMNASHQDGAYGVSGERNNDRNQRQFVQEELQIKKKRTLKNLIPSKTCKWNPVKEKTHYKTLGLELETVTSVKTKPQISPNVIVKCTSIPSPVTLIPQKFDHRKGTTD</sequence>
<dbReference type="PANTHER" id="PTHR43568">
    <property type="entry name" value="P PROTEIN"/>
    <property type="match status" value="1"/>
</dbReference>
<keyword evidence="5 7" id="KW-0472">Membrane</keyword>
<evidence type="ECO:0000256" key="7">
    <source>
        <dbReference type="SAM" id="Phobius"/>
    </source>
</evidence>
<reference evidence="9 10" key="1">
    <citation type="journal article" date="2019" name="Commun. Biol.">
        <title>The bagworm genome reveals a unique fibroin gene that provides high tensile strength.</title>
        <authorList>
            <person name="Kono N."/>
            <person name="Nakamura H."/>
            <person name="Ohtoshi R."/>
            <person name="Tomita M."/>
            <person name="Numata K."/>
            <person name="Arakawa K."/>
        </authorList>
    </citation>
    <scope>NUCLEOTIDE SEQUENCE [LARGE SCALE GENOMIC DNA]</scope>
</reference>
<dbReference type="GO" id="GO:0055085">
    <property type="term" value="P:transmembrane transport"/>
    <property type="evidence" value="ECO:0007669"/>
    <property type="project" value="InterPro"/>
</dbReference>
<dbReference type="AlphaFoldDB" id="A0A4C1VYQ1"/>
<keyword evidence="10" id="KW-1185">Reference proteome</keyword>
<dbReference type="STRING" id="151549.A0A4C1VYQ1"/>
<evidence type="ECO:0000256" key="1">
    <source>
        <dbReference type="ARBA" id="ARBA00004141"/>
    </source>
</evidence>
<evidence type="ECO:0000313" key="9">
    <source>
        <dbReference type="EMBL" id="GBP42945.1"/>
    </source>
</evidence>
<evidence type="ECO:0000313" key="10">
    <source>
        <dbReference type="Proteomes" id="UP000299102"/>
    </source>
</evidence>
<evidence type="ECO:0000256" key="6">
    <source>
        <dbReference type="SAM" id="MobiDB-lite"/>
    </source>
</evidence>
<keyword evidence="3 7" id="KW-0812">Transmembrane</keyword>
<proteinExistence type="predicted"/>
<dbReference type="InterPro" id="IPR004680">
    <property type="entry name" value="Cit_transptr-like_dom"/>
</dbReference>
<feature type="domain" description="Citrate transporter-like" evidence="8">
    <location>
        <begin position="401"/>
        <end position="474"/>
    </location>
</feature>
<evidence type="ECO:0000256" key="4">
    <source>
        <dbReference type="ARBA" id="ARBA00022989"/>
    </source>
</evidence>
<accession>A0A4C1VYQ1</accession>
<organism evidence="9 10">
    <name type="scientific">Eumeta variegata</name>
    <name type="common">Bagworm moth</name>
    <name type="synonym">Eumeta japonica</name>
    <dbReference type="NCBI Taxonomy" id="151549"/>
    <lineage>
        <taxon>Eukaryota</taxon>
        <taxon>Metazoa</taxon>
        <taxon>Ecdysozoa</taxon>
        <taxon>Arthropoda</taxon>
        <taxon>Hexapoda</taxon>
        <taxon>Insecta</taxon>
        <taxon>Pterygota</taxon>
        <taxon>Neoptera</taxon>
        <taxon>Endopterygota</taxon>
        <taxon>Lepidoptera</taxon>
        <taxon>Glossata</taxon>
        <taxon>Ditrysia</taxon>
        <taxon>Tineoidea</taxon>
        <taxon>Psychidae</taxon>
        <taxon>Oiketicinae</taxon>
        <taxon>Eumeta</taxon>
    </lineage>
</organism>
<feature type="transmembrane region" description="Helical" evidence="7">
    <location>
        <begin position="388"/>
        <end position="406"/>
    </location>
</feature>
<name>A0A4C1VYQ1_EUMVA</name>
<evidence type="ECO:0000256" key="3">
    <source>
        <dbReference type="ARBA" id="ARBA00022692"/>
    </source>
</evidence>
<dbReference type="GO" id="GO:0016020">
    <property type="term" value="C:membrane"/>
    <property type="evidence" value="ECO:0007669"/>
    <property type="project" value="UniProtKB-SubCell"/>
</dbReference>
<protein>
    <submittedName>
        <fullName evidence="9">P protein</fullName>
    </submittedName>
</protein>
<feature type="transmembrane region" description="Helical" evidence="7">
    <location>
        <begin position="145"/>
        <end position="166"/>
    </location>
</feature>
<gene>
    <name evidence="9" type="primary">Oca2</name>
    <name evidence="9" type="ORF">EVAR_96442_1</name>
</gene>
<dbReference type="Pfam" id="PF03600">
    <property type="entry name" value="CitMHS"/>
    <property type="match status" value="1"/>
</dbReference>
<feature type="transmembrane region" description="Helical" evidence="7">
    <location>
        <begin position="412"/>
        <end position="429"/>
    </location>
</feature>
<evidence type="ECO:0000259" key="8">
    <source>
        <dbReference type="Pfam" id="PF03600"/>
    </source>
</evidence>
<keyword evidence="4 7" id="KW-1133">Transmembrane helix</keyword>